<organism evidence="2 3">
    <name type="scientific">Thermogemmata fonticola</name>
    <dbReference type="NCBI Taxonomy" id="2755323"/>
    <lineage>
        <taxon>Bacteria</taxon>
        <taxon>Pseudomonadati</taxon>
        <taxon>Planctomycetota</taxon>
        <taxon>Planctomycetia</taxon>
        <taxon>Gemmatales</taxon>
        <taxon>Gemmataceae</taxon>
        <taxon>Thermogemmata</taxon>
    </lineage>
</organism>
<protein>
    <submittedName>
        <fullName evidence="2">Cupin domain-containing protein</fullName>
    </submittedName>
</protein>
<dbReference type="InterPro" id="IPR052044">
    <property type="entry name" value="PKS_Associated_Protein"/>
</dbReference>
<dbReference type="CDD" id="cd20295">
    <property type="entry name" value="cupin_Pac13-like"/>
    <property type="match status" value="1"/>
</dbReference>
<sequence length="140" mass="15142">MTPPAPGRFLIRHEREAPQVPCPCGVSTRILTAADGAPCSLHVTTIREALLHYHQRTTEVYYILEGTGKIELDGTWYPVEPGSTVWIPPGVRHRVLSEAGLRTIVFALPAFDPADEWLLDEHPSSAACSSSAPSSVSSAP</sequence>
<accession>A0A7V8VEN4</accession>
<dbReference type="EMBL" id="JACEFB010000007">
    <property type="protein sequence ID" value="MBA2226649.1"/>
    <property type="molecule type" value="Genomic_DNA"/>
</dbReference>
<dbReference type="InterPro" id="IPR013096">
    <property type="entry name" value="Cupin_2"/>
</dbReference>
<comment type="caution">
    <text evidence="2">The sequence shown here is derived from an EMBL/GenBank/DDBJ whole genome shotgun (WGS) entry which is preliminary data.</text>
</comment>
<dbReference type="SUPFAM" id="SSF51182">
    <property type="entry name" value="RmlC-like cupins"/>
    <property type="match status" value="1"/>
</dbReference>
<dbReference type="PANTHER" id="PTHR36114">
    <property type="entry name" value="16.7 KDA PROTEIN IN WHIE LOCUS"/>
    <property type="match status" value="1"/>
</dbReference>
<dbReference type="AlphaFoldDB" id="A0A7V8VEN4"/>
<dbReference type="Proteomes" id="UP000542342">
    <property type="component" value="Unassembled WGS sequence"/>
</dbReference>
<reference evidence="2 3" key="1">
    <citation type="submission" date="2020-07" db="EMBL/GenBank/DDBJ databases">
        <title>Thermogemmata thermophila gen. nov., sp. nov., a novel moderate thermophilic planctomycete from a Kamchatka hot spring.</title>
        <authorList>
            <person name="Elcheninov A.G."/>
            <person name="Podosokorskaya O.A."/>
            <person name="Kovaleva O.L."/>
            <person name="Novikov A."/>
            <person name="Bonch-Osmolovskaya E.A."/>
            <person name="Toshchakov S.V."/>
            <person name="Kublanov I.V."/>
        </authorList>
    </citation>
    <scope>NUCLEOTIDE SEQUENCE [LARGE SCALE GENOMIC DNA]</scope>
    <source>
        <strain evidence="2 3">2918</strain>
    </source>
</reference>
<proteinExistence type="predicted"/>
<dbReference type="Gene3D" id="2.60.120.10">
    <property type="entry name" value="Jelly Rolls"/>
    <property type="match status" value="1"/>
</dbReference>
<evidence type="ECO:0000259" key="1">
    <source>
        <dbReference type="Pfam" id="PF07883"/>
    </source>
</evidence>
<evidence type="ECO:0000313" key="3">
    <source>
        <dbReference type="Proteomes" id="UP000542342"/>
    </source>
</evidence>
<keyword evidence="3" id="KW-1185">Reference proteome</keyword>
<dbReference type="Pfam" id="PF07883">
    <property type="entry name" value="Cupin_2"/>
    <property type="match status" value="1"/>
</dbReference>
<feature type="domain" description="Cupin type-2" evidence="1">
    <location>
        <begin position="50"/>
        <end position="96"/>
    </location>
</feature>
<evidence type="ECO:0000313" key="2">
    <source>
        <dbReference type="EMBL" id="MBA2226649.1"/>
    </source>
</evidence>
<name>A0A7V8VEN4_9BACT</name>
<dbReference type="RefSeq" id="WP_194538094.1">
    <property type="nucleotide sequence ID" value="NZ_JACEFB010000007.1"/>
</dbReference>
<dbReference type="InterPro" id="IPR011051">
    <property type="entry name" value="RmlC_Cupin_sf"/>
</dbReference>
<gene>
    <name evidence="2" type="ORF">H0921_10800</name>
</gene>
<dbReference type="InterPro" id="IPR014710">
    <property type="entry name" value="RmlC-like_jellyroll"/>
</dbReference>
<dbReference type="PANTHER" id="PTHR36114:SF1">
    <property type="entry name" value="16.7 KDA PROTEIN IN WHIE LOCUS"/>
    <property type="match status" value="1"/>
</dbReference>